<feature type="region of interest" description="Disordered" evidence="2">
    <location>
        <begin position="289"/>
        <end position="340"/>
    </location>
</feature>
<dbReference type="CDD" id="cd00154">
    <property type="entry name" value="Rab"/>
    <property type="match status" value="1"/>
</dbReference>
<dbReference type="Proteomes" id="UP000051952">
    <property type="component" value="Unassembled WGS sequence"/>
</dbReference>
<accession>A0A0S4IWD9</accession>
<name>A0A0S4IWD9_BODSA</name>
<feature type="region of interest" description="Disordered" evidence="2">
    <location>
        <begin position="1"/>
        <end position="50"/>
    </location>
</feature>
<dbReference type="InterPro" id="IPR027417">
    <property type="entry name" value="P-loop_NTPase"/>
</dbReference>
<evidence type="ECO:0000313" key="4">
    <source>
        <dbReference type="Proteomes" id="UP000051952"/>
    </source>
</evidence>
<evidence type="ECO:0000313" key="3">
    <source>
        <dbReference type="EMBL" id="CUG04776.1"/>
    </source>
</evidence>
<proteinExistence type="inferred from homology"/>
<dbReference type="SUPFAM" id="SSF52540">
    <property type="entry name" value="P-loop containing nucleoside triphosphate hydrolases"/>
    <property type="match status" value="1"/>
</dbReference>
<dbReference type="GO" id="GO:0005525">
    <property type="term" value="F:GTP binding"/>
    <property type="evidence" value="ECO:0007669"/>
    <property type="project" value="InterPro"/>
</dbReference>
<dbReference type="InterPro" id="IPR050209">
    <property type="entry name" value="Rab_GTPases_membrane_traffic"/>
</dbReference>
<dbReference type="Pfam" id="PF00071">
    <property type="entry name" value="Ras"/>
    <property type="match status" value="1"/>
</dbReference>
<evidence type="ECO:0000256" key="1">
    <source>
        <dbReference type="ARBA" id="ARBA00006270"/>
    </source>
</evidence>
<dbReference type="SMART" id="SM00173">
    <property type="entry name" value="RAS"/>
    <property type="match status" value="1"/>
</dbReference>
<dbReference type="FunFam" id="3.40.50.300:FF:001447">
    <property type="entry name" value="Ras-related protein Rab-1B"/>
    <property type="match status" value="1"/>
</dbReference>
<evidence type="ECO:0000256" key="2">
    <source>
        <dbReference type="SAM" id="MobiDB-lite"/>
    </source>
</evidence>
<dbReference type="PANTHER" id="PTHR47979">
    <property type="entry name" value="DRAB11-RELATED"/>
    <property type="match status" value="1"/>
</dbReference>
<protein>
    <submittedName>
        <fullName evidence="3">Ras-related GTP-binding protein, putative</fullName>
    </submittedName>
</protein>
<gene>
    <name evidence="3" type="ORF">BSAL_04705</name>
</gene>
<dbReference type="InterPro" id="IPR001806">
    <property type="entry name" value="Small_GTPase"/>
</dbReference>
<dbReference type="OrthoDB" id="251992at2759"/>
<dbReference type="NCBIfam" id="TIGR00231">
    <property type="entry name" value="small_GTP"/>
    <property type="match status" value="1"/>
</dbReference>
<organism evidence="3 4">
    <name type="scientific">Bodo saltans</name>
    <name type="common">Flagellated protozoan</name>
    <dbReference type="NCBI Taxonomy" id="75058"/>
    <lineage>
        <taxon>Eukaryota</taxon>
        <taxon>Discoba</taxon>
        <taxon>Euglenozoa</taxon>
        <taxon>Kinetoplastea</taxon>
        <taxon>Metakinetoplastina</taxon>
        <taxon>Eubodonida</taxon>
        <taxon>Bodonidae</taxon>
        <taxon>Bodo</taxon>
    </lineage>
</organism>
<dbReference type="SMART" id="SM00175">
    <property type="entry name" value="RAB"/>
    <property type="match status" value="1"/>
</dbReference>
<dbReference type="SMART" id="SM00176">
    <property type="entry name" value="RAN"/>
    <property type="match status" value="1"/>
</dbReference>
<dbReference type="VEuPathDB" id="TriTrypDB:BSAL_04705"/>
<reference evidence="4" key="1">
    <citation type="submission" date="2015-09" db="EMBL/GenBank/DDBJ databases">
        <authorList>
            <consortium name="Pathogen Informatics"/>
        </authorList>
    </citation>
    <scope>NUCLEOTIDE SEQUENCE [LARGE SCALE GENOMIC DNA]</scope>
    <source>
        <strain evidence="4">Lake Konstanz</strain>
    </source>
</reference>
<dbReference type="GO" id="GO:0003924">
    <property type="term" value="F:GTPase activity"/>
    <property type="evidence" value="ECO:0007669"/>
    <property type="project" value="InterPro"/>
</dbReference>
<dbReference type="PRINTS" id="PR00449">
    <property type="entry name" value="RASTRNSFRMNG"/>
</dbReference>
<dbReference type="AlphaFoldDB" id="A0A0S4IWD9"/>
<dbReference type="PROSITE" id="PS51419">
    <property type="entry name" value="RAB"/>
    <property type="match status" value="1"/>
</dbReference>
<comment type="similarity">
    <text evidence="1">Belongs to the small GTPase superfamily. Rab family.</text>
</comment>
<dbReference type="EMBL" id="CYKH01000526">
    <property type="protein sequence ID" value="CUG04776.1"/>
    <property type="molecule type" value="Genomic_DNA"/>
</dbReference>
<sequence>MSSRSSRSPVTPPKRSPRPGSVLNSHNSSVDDIGNGSKHSKPTEDVNTAEDDAKLTWVFQPAVPPVSPPPHLVSSKHPPPPATSLANTAMFGSGITAPPLPRPVTTSLLPTYKILLIGDAAVGKSNLLMRFANNSFDIASRSTIGVEFVSRELELPTERDGGNERVNVQLWDTAGQERCGAISAAFFRGAKGVAVVYDCTRYPTLKNLPGWVAHAKQYADENCAFVVIGNKIDLKNLHAVSEEEAEGVAHSLGLRHFYASALTGEGVPSAFLHLILNVNSLMRSQQIASPKMNSASGGGRRSSSAYGNTGGSGNRVPVDISGFGNTGDSKGSSGRRGCCK</sequence>
<dbReference type="SMART" id="SM00174">
    <property type="entry name" value="RHO"/>
    <property type="match status" value="1"/>
</dbReference>
<dbReference type="Gene3D" id="3.40.50.300">
    <property type="entry name" value="P-loop containing nucleotide triphosphate hydrolases"/>
    <property type="match status" value="1"/>
</dbReference>
<dbReference type="PROSITE" id="PS51421">
    <property type="entry name" value="RAS"/>
    <property type="match status" value="1"/>
</dbReference>
<keyword evidence="4" id="KW-1185">Reference proteome</keyword>
<dbReference type="InterPro" id="IPR005225">
    <property type="entry name" value="Small_GTP-bd"/>
</dbReference>